<evidence type="ECO:0000256" key="5">
    <source>
        <dbReference type="ARBA" id="ARBA00023136"/>
    </source>
</evidence>
<comment type="subcellular location">
    <subcellularLocation>
        <location evidence="1 6">Endoplasmic reticulum membrane</location>
        <topology evidence="1 6">Multi-pass membrane protein</topology>
    </subcellularLocation>
</comment>
<feature type="region of interest" description="Disordered" evidence="7">
    <location>
        <begin position="396"/>
        <end position="422"/>
    </location>
</feature>
<sequence>MPWDEEGNTILGFSKSDEDIVKGLETATYTQSKHTKNFPESDVGSKSLCGDSGVVSPEEQLCSSVRSTTPSQSPNNPLMTPESDIAPASSNPTEHWDSPFLASQDNPRASMDTFTKDSASRGSSGYEPDMLGQSDDDLMFEVKKNPFQGFSPVGDAGFSHLGNMTSDSQAAKMSESPTPDLVQYGRAEDSQDGSPPSYYDETKTYESVKMAADSLMEPLNQFSTTPKEREASALPPSLPDILKPFPLNPDKVDSGSSEGSTEPSPAPIRKMVESPTVPVPLSATNPFAFDSKALLLKELTEETEARLAVKVKTEDEGFSAFDLVKEAAPTPQSKAPVQIEQKDWMFSSQDSPQIGNKLEPLNFQTRKTPEDSDSESPSADSLSPVLEAMAKNPASFQVESEKNDMKVGEPEAAEDISEPEVSSEEFEFIERPLRGVIDEFLEALDSSKFAKATEFSMDEDDMCFGMTDVASANIVPEVQEESPSQSSYLLLTQKVKSDLEKDDIKGPASKAPLIHSPVRKPELFAKDTEGPKMDQMPNLSAEAVVELLYWRDVKTSGVVFGAGLSLLLSLTLCSIVSVSSYIALALLSVTICFRIYKGILQAIQKSDEGHPFKLYLDQDVGLSEETAHKYSDCALARFNTTVIELRRLFLVEDLVDSLKFAVLMWILTYVGALFNGLTLLILGLVGMFSFPIIYEKYKVQIDHYVGMANKQVKDIIATVQAKVPGLKRVKAD</sequence>
<proteinExistence type="predicted"/>
<accession>A0A4W5LVT6</accession>
<keyword evidence="5 6" id="KW-0472">Membrane</keyword>
<dbReference type="GO" id="GO:0007420">
    <property type="term" value="P:brain development"/>
    <property type="evidence" value="ECO:0007669"/>
    <property type="project" value="TreeGrafter"/>
</dbReference>
<organism evidence="9 10">
    <name type="scientific">Hucho hucho</name>
    <name type="common">huchen</name>
    <dbReference type="NCBI Taxonomy" id="62062"/>
    <lineage>
        <taxon>Eukaryota</taxon>
        <taxon>Metazoa</taxon>
        <taxon>Chordata</taxon>
        <taxon>Craniata</taxon>
        <taxon>Vertebrata</taxon>
        <taxon>Euteleostomi</taxon>
        <taxon>Actinopterygii</taxon>
        <taxon>Neopterygii</taxon>
        <taxon>Teleostei</taxon>
        <taxon>Protacanthopterygii</taxon>
        <taxon>Salmoniformes</taxon>
        <taxon>Salmonidae</taxon>
        <taxon>Salmoninae</taxon>
        <taxon>Hucho</taxon>
    </lineage>
</organism>
<dbReference type="PANTHER" id="PTHR45799">
    <property type="entry name" value="RETICULON-LIKE PROTEIN"/>
    <property type="match status" value="1"/>
</dbReference>
<reference evidence="10" key="1">
    <citation type="submission" date="2018-06" db="EMBL/GenBank/DDBJ databases">
        <title>Genome assembly of Danube salmon.</title>
        <authorList>
            <person name="Macqueen D.J."/>
            <person name="Gundappa M.K."/>
        </authorList>
    </citation>
    <scope>NUCLEOTIDE SEQUENCE [LARGE SCALE GENOMIC DNA]</scope>
</reference>
<dbReference type="Gene3D" id="1.20.5.2480">
    <property type="match status" value="1"/>
</dbReference>
<dbReference type="GO" id="GO:0005789">
    <property type="term" value="C:endoplasmic reticulum membrane"/>
    <property type="evidence" value="ECO:0007669"/>
    <property type="project" value="UniProtKB-SubCell"/>
</dbReference>
<feature type="region of interest" description="Disordered" evidence="7">
    <location>
        <begin position="155"/>
        <end position="271"/>
    </location>
</feature>
<reference evidence="9" key="3">
    <citation type="submission" date="2025-09" db="UniProtKB">
        <authorList>
            <consortium name="Ensembl"/>
        </authorList>
    </citation>
    <scope>IDENTIFICATION</scope>
</reference>
<dbReference type="Proteomes" id="UP000314982">
    <property type="component" value="Unassembled WGS sequence"/>
</dbReference>
<evidence type="ECO:0000256" key="7">
    <source>
        <dbReference type="SAM" id="MobiDB-lite"/>
    </source>
</evidence>
<dbReference type="STRING" id="62062.ENSHHUP00000029075"/>
<feature type="domain" description="Reticulon" evidence="8">
    <location>
        <begin position="544"/>
        <end position="732"/>
    </location>
</feature>
<reference evidence="9" key="2">
    <citation type="submission" date="2025-08" db="UniProtKB">
        <authorList>
            <consortium name="Ensembl"/>
        </authorList>
    </citation>
    <scope>IDENTIFICATION</scope>
</reference>
<evidence type="ECO:0000256" key="3">
    <source>
        <dbReference type="ARBA" id="ARBA00022824"/>
    </source>
</evidence>
<feature type="compositionally biased region" description="Polar residues" evidence="7">
    <location>
        <begin position="61"/>
        <end position="78"/>
    </location>
</feature>
<dbReference type="FunFam" id="1.20.5.2480:FF:000001">
    <property type="entry name" value="Reticulon"/>
    <property type="match status" value="1"/>
</dbReference>
<feature type="transmembrane region" description="Helical" evidence="6">
    <location>
        <begin position="673"/>
        <end position="694"/>
    </location>
</feature>
<dbReference type="GO" id="GO:0071787">
    <property type="term" value="P:endoplasmic reticulum tubular network formation"/>
    <property type="evidence" value="ECO:0007669"/>
    <property type="project" value="TreeGrafter"/>
</dbReference>
<feature type="compositionally biased region" description="Basic and acidic residues" evidence="7">
    <location>
        <begin position="399"/>
        <end position="409"/>
    </location>
</feature>
<feature type="compositionally biased region" description="Acidic residues" evidence="7">
    <location>
        <begin position="411"/>
        <end position="422"/>
    </location>
</feature>
<evidence type="ECO:0000256" key="2">
    <source>
        <dbReference type="ARBA" id="ARBA00022692"/>
    </source>
</evidence>
<evidence type="ECO:0000259" key="8">
    <source>
        <dbReference type="PROSITE" id="PS50845"/>
    </source>
</evidence>
<dbReference type="Pfam" id="PF02453">
    <property type="entry name" value="Reticulon"/>
    <property type="match status" value="1"/>
</dbReference>
<dbReference type="GO" id="GO:0014069">
    <property type="term" value="C:postsynaptic density"/>
    <property type="evidence" value="ECO:0007669"/>
    <property type="project" value="TreeGrafter"/>
</dbReference>
<dbReference type="InterPro" id="IPR046964">
    <property type="entry name" value="RTN1-4"/>
</dbReference>
<dbReference type="PANTHER" id="PTHR45799:SF4">
    <property type="entry name" value="RETICULON-3"/>
    <property type="match status" value="1"/>
</dbReference>
<dbReference type="InterPro" id="IPR003388">
    <property type="entry name" value="Reticulon"/>
</dbReference>
<feature type="region of interest" description="Disordered" evidence="7">
    <location>
        <begin position="30"/>
        <end position="135"/>
    </location>
</feature>
<keyword evidence="2 6" id="KW-0812">Transmembrane</keyword>
<feature type="transmembrane region" description="Helical" evidence="6">
    <location>
        <begin position="566"/>
        <end position="596"/>
    </location>
</feature>
<evidence type="ECO:0000256" key="4">
    <source>
        <dbReference type="ARBA" id="ARBA00022989"/>
    </source>
</evidence>
<keyword evidence="10" id="KW-1185">Reference proteome</keyword>
<evidence type="ECO:0000256" key="1">
    <source>
        <dbReference type="ARBA" id="ARBA00004477"/>
    </source>
</evidence>
<dbReference type="AlphaFoldDB" id="A0A4W5LVT6"/>
<keyword evidence="4 6" id="KW-1133">Transmembrane helix</keyword>
<protein>
    <recommendedName>
        <fullName evidence="6">Reticulon</fullName>
    </recommendedName>
</protein>
<evidence type="ECO:0000313" key="9">
    <source>
        <dbReference type="Ensembl" id="ENSHHUP00000029075.1"/>
    </source>
</evidence>
<evidence type="ECO:0000313" key="10">
    <source>
        <dbReference type="Proteomes" id="UP000314982"/>
    </source>
</evidence>
<dbReference type="Ensembl" id="ENSHHUT00000030288.1">
    <property type="protein sequence ID" value="ENSHHUP00000029075.1"/>
    <property type="gene ID" value="ENSHHUG00000018464.1"/>
</dbReference>
<feature type="compositionally biased region" description="Low complexity" evidence="7">
    <location>
        <begin position="254"/>
        <end position="263"/>
    </location>
</feature>
<name>A0A4W5LVT6_9TELE</name>
<dbReference type="PROSITE" id="PS50845">
    <property type="entry name" value="RETICULON"/>
    <property type="match status" value="1"/>
</dbReference>
<feature type="compositionally biased region" description="Polar residues" evidence="7">
    <location>
        <begin position="101"/>
        <end position="113"/>
    </location>
</feature>
<evidence type="ECO:0000256" key="6">
    <source>
        <dbReference type="RuleBase" id="RU210713"/>
    </source>
</evidence>
<dbReference type="GO" id="GO:0043005">
    <property type="term" value="C:neuron projection"/>
    <property type="evidence" value="ECO:0007669"/>
    <property type="project" value="TreeGrafter"/>
</dbReference>
<feature type="region of interest" description="Disordered" evidence="7">
    <location>
        <begin position="346"/>
        <end position="382"/>
    </location>
</feature>
<dbReference type="GO" id="GO:0030182">
    <property type="term" value="P:neuron differentiation"/>
    <property type="evidence" value="ECO:0007669"/>
    <property type="project" value="TreeGrafter"/>
</dbReference>
<keyword evidence="3 6" id="KW-0256">Endoplasmic reticulum</keyword>
<dbReference type="GeneTree" id="ENSGT00940000156568"/>
<feature type="compositionally biased region" description="Polar residues" evidence="7">
    <location>
        <begin position="162"/>
        <end position="177"/>
    </location>
</feature>